<feature type="transmembrane region" description="Helical" evidence="1">
    <location>
        <begin position="12"/>
        <end position="36"/>
    </location>
</feature>
<dbReference type="RefSeq" id="WP_018367178.1">
    <property type="nucleotide sequence ID" value="NZ_CP104407.1"/>
</dbReference>
<feature type="transmembrane region" description="Helical" evidence="1">
    <location>
        <begin position="77"/>
        <end position="101"/>
    </location>
</feature>
<gene>
    <name evidence="2" type="ORF">N1496_07015</name>
</gene>
<dbReference type="InterPro" id="IPR038750">
    <property type="entry name" value="YczE/YyaS-like"/>
</dbReference>
<proteinExistence type="predicted"/>
<dbReference type="Proteomes" id="UP001238096">
    <property type="component" value="Chromosome"/>
</dbReference>
<keyword evidence="1" id="KW-1133">Transmembrane helix</keyword>
<feature type="transmembrane region" description="Helical" evidence="1">
    <location>
        <begin position="159"/>
        <end position="176"/>
    </location>
</feature>
<keyword evidence="1" id="KW-0472">Membrane</keyword>
<dbReference type="EMBL" id="CP110509">
    <property type="protein sequence ID" value="WMB27805.1"/>
    <property type="molecule type" value="Genomic_DNA"/>
</dbReference>
<dbReference type="Pfam" id="PF19700">
    <property type="entry name" value="DUF6198"/>
    <property type="match status" value="1"/>
</dbReference>
<evidence type="ECO:0000313" key="3">
    <source>
        <dbReference type="Proteomes" id="UP001238096"/>
    </source>
</evidence>
<protein>
    <submittedName>
        <fullName evidence="2">DUF6198 family protein</fullName>
    </submittedName>
</protein>
<feature type="transmembrane region" description="Helical" evidence="1">
    <location>
        <begin position="107"/>
        <end position="127"/>
    </location>
</feature>
<feature type="transmembrane region" description="Helical" evidence="1">
    <location>
        <begin position="188"/>
        <end position="208"/>
    </location>
</feature>
<keyword evidence="3" id="KW-1185">Reference proteome</keyword>
<organism evidence="2 3">
    <name type="scientific">Streptococcus didelphis</name>
    <dbReference type="NCBI Taxonomy" id="102886"/>
    <lineage>
        <taxon>Bacteria</taxon>
        <taxon>Bacillati</taxon>
        <taxon>Bacillota</taxon>
        <taxon>Bacilli</taxon>
        <taxon>Lactobacillales</taxon>
        <taxon>Streptococcaceae</taxon>
        <taxon>Streptococcus</taxon>
    </lineage>
</organism>
<keyword evidence="1" id="KW-0812">Transmembrane</keyword>
<dbReference type="PANTHER" id="PTHR40078:SF1">
    <property type="entry name" value="INTEGRAL MEMBRANE PROTEIN"/>
    <property type="match status" value="1"/>
</dbReference>
<evidence type="ECO:0000313" key="2">
    <source>
        <dbReference type="EMBL" id="WMB27805.1"/>
    </source>
</evidence>
<sequence>MFTTQIKKYSLLVIGITIVCLGIAFAIISEIGVAPIGSLPNALSFTLPITTGQLTIALNIIFVLLQKYLLKSDFKAIQWLQILISFFMGILIDSFVNVLIFLKSHNYVLNLLFALIGIILLGLGLAIELAAKVDLMIPADGLVRAISATKKIAFSKVKIGFDLSLMILALLATLIFNHQLLGIREGTLLSALLTGLCVKYFQALGRYYQTNSHT</sequence>
<feature type="transmembrane region" description="Helical" evidence="1">
    <location>
        <begin position="42"/>
        <end position="65"/>
    </location>
</feature>
<reference evidence="3" key="1">
    <citation type="submission" date="2022-10" db="EMBL/GenBank/DDBJ databases">
        <title>Streptococcus didelphis as causative of fatal infections in opossums (Didelphis albiventris).</title>
        <authorList>
            <person name="Breyer G.M."/>
            <person name="Da Silva M.E.R.J."/>
            <person name="Siqueira F.M."/>
        </authorList>
    </citation>
    <scope>NUCLEOTIDE SEQUENCE [LARGE SCALE GENOMIC DNA]</scope>
    <source>
        <strain evidence="3">LBVP101/21</strain>
    </source>
</reference>
<dbReference type="PANTHER" id="PTHR40078">
    <property type="entry name" value="INTEGRAL MEMBRANE PROTEIN-RELATED"/>
    <property type="match status" value="1"/>
</dbReference>
<accession>A0ABY9LG21</accession>
<name>A0ABY9LG21_9STRE</name>
<evidence type="ECO:0000256" key="1">
    <source>
        <dbReference type="SAM" id="Phobius"/>
    </source>
</evidence>